<evidence type="ECO:0000256" key="3">
    <source>
        <dbReference type="ARBA" id="ARBA00023237"/>
    </source>
</evidence>
<dbReference type="PANTHER" id="PTHR30329">
    <property type="entry name" value="STATOR ELEMENT OF FLAGELLAR MOTOR COMPLEX"/>
    <property type="match status" value="1"/>
</dbReference>
<dbReference type="PRINTS" id="PR01021">
    <property type="entry name" value="OMPADOMAIN"/>
</dbReference>
<proteinExistence type="predicted"/>
<dbReference type="InterPro" id="IPR011990">
    <property type="entry name" value="TPR-like_helical_dom_sf"/>
</dbReference>
<dbReference type="InterPro" id="IPR006665">
    <property type="entry name" value="OmpA-like"/>
</dbReference>
<dbReference type="Gene3D" id="3.30.1330.60">
    <property type="entry name" value="OmpA-like domain"/>
    <property type="match status" value="1"/>
</dbReference>
<dbReference type="Pfam" id="PF07676">
    <property type="entry name" value="PD40"/>
    <property type="match status" value="3"/>
</dbReference>
<dbReference type="PANTHER" id="PTHR30329:SF21">
    <property type="entry name" value="LIPOPROTEIN YIAD-RELATED"/>
    <property type="match status" value="1"/>
</dbReference>
<feature type="domain" description="OmpA-like" evidence="5">
    <location>
        <begin position="504"/>
        <end position="622"/>
    </location>
</feature>
<dbReference type="SUPFAM" id="SSF48452">
    <property type="entry name" value="TPR-like"/>
    <property type="match status" value="1"/>
</dbReference>
<keyword evidence="7" id="KW-1185">Reference proteome</keyword>
<gene>
    <name evidence="6" type="ORF">C1T31_03950</name>
</gene>
<keyword evidence="3" id="KW-0998">Cell outer membrane</keyword>
<evidence type="ECO:0000256" key="1">
    <source>
        <dbReference type="ARBA" id="ARBA00004442"/>
    </source>
</evidence>
<name>A0A2K1E598_9FLAO</name>
<evidence type="ECO:0000256" key="2">
    <source>
        <dbReference type="ARBA" id="ARBA00023136"/>
    </source>
</evidence>
<dbReference type="InterPro" id="IPR050330">
    <property type="entry name" value="Bact_OuterMem_StrucFunc"/>
</dbReference>
<dbReference type="InterPro" id="IPR006664">
    <property type="entry name" value="OMP_bac"/>
</dbReference>
<dbReference type="Gene3D" id="2.60.40.1120">
    <property type="entry name" value="Carboxypeptidase-like, regulatory domain"/>
    <property type="match status" value="1"/>
</dbReference>
<dbReference type="Proteomes" id="UP000236641">
    <property type="component" value="Unassembled WGS sequence"/>
</dbReference>
<dbReference type="EMBL" id="POWF01000001">
    <property type="protein sequence ID" value="PNQ75474.1"/>
    <property type="molecule type" value="Genomic_DNA"/>
</dbReference>
<dbReference type="SUPFAM" id="SSF82171">
    <property type="entry name" value="DPP6 N-terminal domain-like"/>
    <property type="match status" value="1"/>
</dbReference>
<dbReference type="CDD" id="cd07185">
    <property type="entry name" value="OmpA_C-like"/>
    <property type="match status" value="1"/>
</dbReference>
<dbReference type="InterPro" id="IPR011659">
    <property type="entry name" value="WD40"/>
</dbReference>
<evidence type="ECO:0000313" key="6">
    <source>
        <dbReference type="EMBL" id="PNQ75474.1"/>
    </source>
</evidence>
<organism evidence="6 7">
    <name type="scientific">Hanstruepera neustonica</name>
    <dbReference type="NCBI Taxonomy" id="1445657"/>
    <lineage>
        <taxon>Bacteria</taxon>
        <taxon>Pseudomonadati</taxon>
        <taxon>Bacteroidota</taxon>
        <taxon>Flavobacteriia</taxon>
        <taxon>Flavobacteriales</taxon>
        <taxon>Flavobacteriaceae</taxon>
        <taxon>Hanstruepera</taxon>
    </lineage>
</organism>
<evidence type="ECO:0000256" key="4">
    <source>
        <dbReference type="PROSITE-ProRule" id="PRU00473"/>
    </source>
</evidence>
<dbReference type="GO" id="GO:0009279">
    <property type="term" value="C:cell outer membrane"/>
    <property type="evidence" value="ECO:0007669"/>
    <property type="project" value="UniProtKB-SubCell"/>
</dbReference>
<evidence type="ECO:0000259" key="5">
    <source>
        <dbReference type="PROSITE" id="PS51123"/>
    </source>
</evidence>
<protein>
    <recommendedName>
        <fullName evidence="5">OmpA-like domain-containing protein</fullName>
    </recommendedName>
</protein>
<dbReference type="RefSeq" id="WP_103051316.1">
    <property type="nucleotide sequence ID" value="NZ_POWF01000001.1"/>
</dbReference>
<dbReference type="Pfam" id="PF00691">
    <property type="entry name" value="OmpA"/>
    <property type="match status" value="1"/>
</dbReference>
<dbReference type="SUPFAM" id="SSF49478">
    <property type="entry name" value="Cna protein B-type domain"/>
    <property type="match status" value="1"/>
</dbReference>
<dbReference type="AlphaFoldDB" id="A0A2K1E598"/>
<reference evidence="6 7" key="1">
    <citation type="submission" date="2018-01" db="EMBL/GenBank/DDBJ databases">
        <title>The draft genome of Hanstruepera neustonica JCM19743.</title>
        <authorList>
            <person name="He R.-H."/>
            <person name="Du Z.-J."/>
        </authorList>
    </citation>
    <scope>NUCLEOTIDE SEQUENCE [LARGE SCALE GENOMIC DNA]</scope>
    <source>
        <strain evidence="6 7">JCM19743</strain>
    </source>
</reference>
<dbReference type="InterPro" id="IPR036737">
    <property type="entry name" value="OmpA-like_sf"/>
</dbReference>
<comment type="caution">
    <text evidence="6">The sequence shown here is derived from an EMBL/GenBank/DDBJ whole genome shotgun (WGS) entry which is preliminary data.</text>
</comment>
<dbReference type="PROSITE" id="PS51123">
    <property type="entry name" value="OMPA_2"/>
    <property type="match status" value="1"/>
</dbReference>
<sequence length="622" mass="71274">MKRNTIILSLLIITSVSFGQSRKLKLANRLFDNKAYVEAASLYEELEPNQEVLTNLADCYYFNSEIEKAKSTYSELYSKYKDSLDKEVFFRYAHTLKGLNDYENADQILEAYLGEEVNTQNFIDKLTRTVPYDYTVKSVNTGSSVGDFGVSFLGNDVVFASLRNSESPSYKWNEKPYLDLYKASVSNDIDFVSIEPFSEDINSDTHESNATFTNDGKTMYFSRTHNKQVKIGEYKYAVVKIYRAELVDSTWTNVEPLPFTDDTYSTQHPFLDEDNNRLYFSSDMPGSYGSFDIFYVDINGDNYSEPINMGESINTKHREQFPFVSKDNVLYYASDGLEGLGGLDIFMVHLKDEGNSTPQNLGSTLNSGMDDFGFVLKGSFQKGYFSSNRDGSDKIYAFQREENIRTYLVEGEVRDKNTKAILPGTKITLYNEDGSIAGETYVDENGKYVFETEPNKKYKIEGYRDFYIPTSEDFNTSDEGKIELNIELEIESYDDAEEIVVTKIDGYIYIELENIYFDLDKWDIKPQAAKTLDVLVDLLKKYPRMEIQLGAHTDSRSSEEYNLKLSNNRARSTLEYLVSNGIDRKRLLSKGFGESQPLVNCGENCTEDEHAINRRCEFIILK</sequence>
<accession>A0A2K1E598</accession>
<dbReference type="OrthoDB" id="9809364at2"/>
<evidence type="ECO:0000313" key="7">
    <source>
        <dbReference type="Proteomes" id="UP000236641"/>
    </source>
</evidence>
<comment type="subcellular location">
    <subcellularLocation>
        <location evidence="1">Cell outer membrane</location>
    </subcellularLocation>
</comment>
<dbReference type="SUPFAM" id="SSF103088">
    <property type="entry name" value="OmpA-like"/>
    <property type="match status" value="1"/>
</dbReference>
<keyword evidence="2 4" id="KW-0472">Membrane</keyword>
<dbReference type="InterPro" id="IPR011042">
    <property type="entry name" value="6-blade_b-propeller_TolB-like"/>
</dbReference>
<dbReference type="Gene3D" id="1.25.40.10">
    <property type="entry name" value="Tetratricopeptide repeat domain"/>
    <property type="match status" value="1"/>
</dbReference>
<dbReference type="Gene3D" id="2.120.10.30">
    <property type="entry name" value="TolB, C-terminal domain"/>
    <property type="match status" value="1"/>
</dbReference>